<accession>A0A6J1D0A8</accession>
<proteinExistence type="predicted"/>
<dbReference type="KEGG" id="mcha:111015884"/>
<feature type="domain" description="WRKY" evidence="6">
    <location>
        <begin position="1"/>
        <end position="44"/>
    </location>
</feature>
<dbReference type="Proteomes" id="UP000504603">
    <property type="component" value="Unplaced"/>
</dbReference>
<dbReference type="InterPro" id="IPR044810">
    <property type="entry name" value="WRKY_plant"/>
</dbReference>
<dbReference type="Pfam" id="PF03106">
    <property type="entry name" value="WRKY"/>
    <property type="match status" value="1"/>
</dbReference>
<dbReference type="Gene3D" id="2.20.25.80">
    <property type="entry name" value="WRKY domain"/>
    <property type="match status" value="1"/>
</dbReference>
<comment type="subcellular location">
    <subcellularLocation>
        <location evidence="1">Nucleus</location>
    </subcellularLocation>
</comment>
<dbReference type="GeneID" id="111015884"/>
<evidence type="ECO:0000259" key="6">
    <source>
        <dbReference type="PROSITE" id="PS50811"/>
    </source>
</evidence>
<protein>
    <submittedName>
        <fullName evidence="8">Probable WRKY transcription factor 54</fullName>
    </submittedName>
</protein>
<evidence type="ECO:0000256" key="5">
    <source>
        <dbReference type="ARBA" id="ARBA00023242"/>
    </source>
</evidence>
<dbReference type="RefSeq" id="XP_022146751.1">
    <property type="nucleotide sequence ID" value="XM_022291059.1"/>
</dbReference>
<dbReference type="SMART" id="SM00774">
    <property type="entry name" value="WRKY"/>
    <property type="match status" value="1"/>
</dbReference>
<evidence type="ECO:0000256" key="1">
    <source>
        <dbReference type="ARBA" id="ARBA00004123"/>
    </source>
</evidence>
<evidence type="ECO:0000256" key="3">
    <source>
        <dbReference type="ARBA" id="ARBA00023125"/>
    </source>
</evidence>
<name>A0A6J1D0A8_MOMCH</name>
<dbReference type="OrthoDB" id="2021064at2759"/>
<sequence>HRSYFRCTHKYDQGCKATKQVQKMDDGSGNYKITYMASHTCGLAAPIATVVAADPPLSASNSYNICFSNSGNDQRGDSTADCFVWPEGDDSVKGETTSEVTDGTDILWSEFKDFGDLQEMPTTNQYCFSMGDDADSHVFGMDFYGDFTL</sequence>
<evidence type="ECO:0000256" key="4">
    <source>
        <dbReference type="ARBA" id="ARBA00023163"/>
    </source>
</evidence>
<dbReference type="PROSITE" id="PS50811">
    <property type="entry name" value="WRKY"/>
    <property type="match status" value="1"/>
</dbReference>
<dbReference type="GO" id="GO:0043565">
    <property type="term" value="F:sequence-specific DNA binding"/>
    <property type="evidence" value="ECO:0007669"/>
    <property type="project" value="InterPro"/>
</dbReference>
<dbReference type="GO" id="GO:0005634">
    <property type="term" value="C:nucleus"/>
    <property type="evidence" value="ECO:0007669"/>
    <property type="project" value="UniProtKB-SubCell"/>
</dbReference>
<dbReference type="GO" id="GO:0003700">
    <property type="term" value="F:DNA-binding transcription factor activity"/>
    <property type="evidence" value="ECO:0007669"/>
    <property type="project" value="InterPro"/>
</dbReference>
<keyword evidence="7" id="KW-1185">Reference proteome</keyword>
<keyword evidence="3" id="KW-0238">DNA-binding</keyword>
<dbReference type="AlphaFoldDB" id="A0A6J1D0A8"/>
<keyword evidence="2" id="KW-0805">Transcription regulation</keyword>
<organism evidence="7 8">
    <name type="scientific">Momordica charantia</name>
    <name type="common">Bitter gourd</name>
    <name type="synonym">Balsam pear</name>
    <dbReference type="NCBI Taxonomy" id="3673"/>
    <lineage>
        <taxon>Eukaryota</taxon>
        <taxon>Viridiplantae</taxon>
        <taxon>Streptophyta</taxon>
        <taxon>Embryophyta</taxon>
        <taxon>Tracheophyta</taxon>
        <taxon>Spermatophyta</taxon>
        <taxon>Magnoliopsida</taxon>
        <taxon>eudicotyledons</taxon>
        <taxon>Gunneridae</taxon>
        <taxon>Pentapetalae</taxon>
        <taxon>rosids</taxon>
        <taxon>fabids</taxon>
        <taxon>Cucurbitales</taxon>
        <taxon>Cucurbitaceae</taxon>
        <taxon>Momordiceae</taxon>
        <taxon>Momordica</taxon>
    </lineage>
</organism>
<keyword evidence="4" id="KW-0804">Transcription</keyword>
<evidence type="ECO:0000313" key="8">
    <source>
        <dbReference type="RefSeq" id="XP_022146751.1"/>
    </source>
</evidence>
<dbReference type="PANTHER" id="PTHR31282">
    <property type="entry name" value="WRKY TRANSCRIPTION FACTOR 21-RELATED"/>
    <property type="match status" value="1"/>
</dbReference>
<evidence type="ECO:0000313" key="7">
    <source>
        <dbReference type="Proteomes" id="UP000504603"/>
    </source>
</evidence>
<dbReference type="InterPro" id="IPR036576">
    <property type="entry name" value="WRKY_dom_sf"/>
</dbReference>
<dbReference type="InterPro" id="IPR003657">
    <property type="entry name" value="WRKY_dom"/>
</dbReference>
<feature type="non-terminal residue" evidence="8">
    <location>
        <position position="1"/>
    </location>
</feature>
<keyword evidence="5" id="KW-0539">Nucleus</keyword>
<evidence type="ECO:0000256" key="2">
    <source>
        <dbReference type="ARBA" id="ARBA00023015"/>
    </source>
</evidence>
<dbReference type="SUPFAM" id="SSF118290">
    <property type="entry name" value="WRKY DNA-binding domain"/>
    <property type="match status" value="1"/>
</dbReference>
<reference evidence="8" key="1">
    <citation type="submission" date="2025-08" db="UniProtKB">
        <authorList>
            <consortium name="RefSeq"/>
        </authorList>
    </citation>
    <scope>IDENTIFICATION</scope>
    <source>
        <strain evidence="8">OHB3-1</strain>
    </source>
</reference>
<gene>
    <name evidence="8" type="primary">LOC111015884</name>
</gene>